<dbReference type="PANTHER" id="PTHR32481">
    <property type="entry name" value="AMINOPEPTIDASE"/>
    <property type="match status" value="1"/>
</dbReference>
<keyword evidence="2" id="KW-0031">Aminopeptidase</keyword>
<feature type="binding site" evidence="8">
    <location>
        <position position="63"/>
    </location>
    <ligand>
        <name>Zn(2+)</name>
        <dbReference type="ChEBI" id="CHEBI:29105"/>
        <label>1</label>
    </ligand>
</feature>
<organism evidence="9">
    <name type="scientific">candidate division WOR-3 bacterium</name>
    <dbReference type="NCBI Taxonomy" id="2052148"/>
    <lineage>
        <taxon>Bacteria</taxon>
        <taxon>Bacteria division WOR-3</taxon>
    </lineage>
</organism>
<evidence type="ECO:0000256" key="5">
    <source>
        <dbReference type="ARBA" id="ARBA00022801"/>
    </source>
</evidence>
<feature type="binding site" evidence="8">
    <location>
        <position position="171"/>
    </location>
    <ligand>
        <name>Zn(2+)</name>
        <dbReference type="ChEBI" id="CHEBI:29105"/>
        <label>2</label>
    </ligand>
</feature>
<sequence length="347" mass="38562">MKEILEKLSNAAGPSGFEENVSSVLFEMLKEKVDEIKKDKVGNVIALKKAKGERKGSVMLTAHLDEIGMIVTAFDGSYIKFETLGGWDNRIFIGQKVIIFGKKVLKGVVGAIPPHYLRDKEKKVPSLEELFIDIGMNEKDVKKYVRIGDPIYIDTTFKVLNGDIVTGKALDNRASCAVICSILMNIKNEELKWDVYGVFTIQEESTSLGAYTSAFKIKPDFAIVLDVTHATSFGVGEDRAYPFNKGPGIAIGPNIHNGLFNELKETAKRNEIPYFIEPIPGQTGTDASAIQVVDEGIPTALLSVPIRYMHTPTEVLHMNDLKRTERLIISFLREFDGVKEEVIDVHK</sequence>
<dbReference type="InterPro" id="IPR051464">
    <property type="entry name" value="Peptidase_M42_aminopept"/>
</dbReference>
<reference evidence="9" key="1">
    <citation type="journal article" date="2020" name="mSystems">
        <title>Genome- and Community-Level Interaction Insights into Carbon Utilization and Element Cycling Functions of Hydrothermarchaeota in Hydrothermal Sediment.</title>
        <authorList>
            <person name="Zhou Z."/>
            <person name="Liu Y."/>
            <person name="Xu W."/>
            <person name="Pan J."/>
            <person name="Luo Z.H."/>
            <person name="Li M."/>
        </authorList>
    </citation>
    <scope>NUCLEOTIDE SEQUENCE [LARGE SCALE GENOMIC DNA]</scope>
    <source>
        <strain evidence="9">SpSt-780</strain>
    </source>
</reference>
<keyword evidence="4 8" id="KW-0479">Metal-binding</keyword>
<evidence type="ECO:0000256" key="4">
    <source>
        <dbReference type="ARBA" id="ARBA00022723"/>
    </source>
</evidence>
<dbReference type="Gene3D" id="2.40.30.40">
    <property type="entry name" value="Peptidase M42, domain 2"/>
    <property type="match status" value="1"/>
</dbReference>
<evidence type="ECO:0000313" key="9">
    <source>
        <dbReference type="EMBL" id="HGW91981.1"/>
    </source>
</evidence>
<keyword evidence="3" id="KW-0645">Protease</keyword>
<dbReference type="CDD" id="cd05656">
    <property type="entry name" value="M42_Frv"/>
    <property type="match status" value="1"/>
</dbReference>
<dbReference type="GO" id="GO:0004177">
    <property type="term" value="F:aminopeptidase activity"/>
    <property type="evidence" value="ECO:0007669"/>
    <property type="project" value="UniProtKB-UniRule"/>
</dbReference>
<feature type="binding site" evidence="8">
    <location>
        <position position="226"/>
    </location>
    <ligand>
        <name>Zn(2+)</name>
        <dbReference type="ChEBI" id="CHEBI:29105"/>
        <label>1</label>
    </ligand>
</feature>
<feature type="binding site" evidence="8">
    <location>
        <position position="171"/>
    </location>
    <ligand>
        <name>Zn(2+)</name>
        <dbReference type="ChEBI" id="CHEBI:29105"/>
        <label>1</label>
    </ligand>
</feature>
<evidence type="ECO:0000256" key="8">
    <source>
        <dbReference type="PIRSR" id="PIRSR001123-2"/>
    </source>
</evidence>
<accession>A0A7C4Y5D1</accession>
<evidence type="ECO:0000256" key="7">
    <source>
        <dbReference type="PIRSR" id="PIRSR001123-1"/>
    </source>
</evidence>
<dbReference type="InterPro" id="IPR008007">
    <property type="entry name" value="Peptidase_M42"/>
</dbReference>
<feature type="active site" description="Proton acceptor" evidence="7">
    <location>
        <position position="203"/>
    </location>
</feature>
<dbReference type="EMBL" id="DTHG01000069">
    <property type="protein sequence ID" value="HGW91981.1"/>
    <property type="molecule type" value="Genomic_DNA"/>
</dbReference>
<dbReference type="Pfam" id="PF05343">
    <property type="entry name" value="Peptidase_M42"/>
    <property type="match status" value="1"/>
</dbReference>
<comment type="similarity">
    <text evidence="1 6">Belongs to the peptidase M42 family.</text>
</comment>
<evidence type="ECO:0000256" key="1">
    <source>
        <dbReference type="ARBA" id="ARBA00006272"/>
    </source>
</evidence>
<dbReference type="SUPFAM" id="SSF101821">
    <property type="entry name" value="Aminopeptidase/glucanase lid domain"/>
    <property type="match status" value="1"/>
</dbReference>
<gene>
    <name evidence="9" type="ORF">ENV67_05505</name>
</gene>
<evidence type="ECO:0000256" key="3">
    <source>
        <dbReference type="ARBA" id="ARBA00022670"/>
    </source>
</evidence>
<name>A0A7C4Y5D1_UNCW3</name>
<evidence type="ECO:0000256" key="2">
    <source>
        <dbReference type="ARBA" id="ARBA00022438"/>
    </source>
</evidence>
<dbReference type="GO" id="GO:0006508">
    <property type="term" value="P:proteolysis"/>
    <property type="evidence" value="ECO:0007669"/>
    <property type="project" value="UniProtKB-KW"/>
</dbReference>
<dbReference type="PANTHER" id="PTHR32481:SF0">
    <property type="entry name" value="AMINOPEPTIDASE YPDE-RELATED"/>
    <property type="match status" value="1"/>
</dbReference>
<dbReference type="Gene3D" id="3.40.630.10">
    <property type="entry name" value="Zn peptidases"/>
    <property type="match status" value="1"/>
</dbReference>
<keyword evidence="5" id="KW-0378">Hydrolase</keyword>
<proteinExistence type="inferred from homology"/>
<dbReference type="GO" id="GO:0046872">
    <property type="term" value="F:metal ion binding"/>
    <property type="evidence" value="ECO:0007669"/>
    <property type="project" value="UniProtKB-UniRule"/>
</dbReference>
<dbReference type="AlphaFoldDB" id="A0A7C4Y5D1"/>
<dbReference type="PIRSF" id="PIRSF001123">
    <property type="entry name" value="PepA_GA"/>
    <property type="match status" value="1"/>
</dbReference>
<comment type="caution">
    <text evidence="9">The sequence shown here is derived from an EMBL/GenBank/DDBJ whole genome shotgun (WGS) entry which is preliminary data.</text>
</comment>
<feature type="binding site" evidence="8">
    <location>
        <position position="204"/>
    </location>
    <ligand>
        <name>Zn(2+)</name>
        <dbReference type="ChEBI" id="CHEBI:29105"/>
        <label>2</label>
    </ligand>
</feature>
<protein>
    <submittedName>
        <fullName evidence="9">M42 family peptidase</fullName>
    </submittedName>
</protein>
<dbReference type="SUPFAM" id="SSF53187">
    <property type="entry name" value="Zn-dependent exopeptidases"/>
    <property type="match status" value="1"/>
</dbReference>
<evidence type="ECO:0000256" key="6">
    <source>
        <dbReference type="PIRNR" id="PIRNR001123"/>
    </source>
</evidence>
<dbReference type="InterPro" id="IPR023367">
    <property type="entry name" value="Peptidase_M42_dom2"/>
</dbReference>
<comment type="cofactor">
    <cofactor evidence="8">
        <name>a divalent metal cation</name>
        <dbReference type="ChEBI" id="CHEBI:60240"/>
    </cofactor>
    <text evidence="8">Binds 2 divalent metal cations per subunit.</text>
</comment>
<feature type="binding site" evidence="8">
    <location>
        <position position="310"/>
    </location>
    <ligand>
        <name>Zn(2+)</name>
        <dbReference type="ChEBI" id="CHEBI:29105"/>
        <label>2</label>
    </ligand>
</feature>